<feature type="domain" description="GGDEF" evidence="3">
    <location>
        <begin position="515"/>
        <end position="645"/>
    </location>
</feature>
<keyword evidence="5" id="KW-1185">Reference proteome</keyword>
<keyword evidence="2" id="KW-0812">Transmembrane</keyword>
<name>A0A066UZZ8_9VIBR</name>
<sequence>MGLVLFCCAILPVYFAGQLILNKQSETLLEQKTIKLNNSTQGITQTVKSELDLTLRLTEWYAQDRSLLKAGSNVFFSSVVWEKMARFNELADSVSATYILDKDWRPIYDSKGSLYHFENSQLLSEIKRPKSTYIQGKIFHREFAEPSLANDSKSGIAIVAPILPYRLVEGSEYSPQGYLVVLMGYDRLETKVAPFLFEKESVEFHYSHSVDLNSGSEHEHLVKIANPLFLDPLSIAVKHNVSDEARQQEMQQAQVVFVRILFTTFVLAVVFALVLNHWFSRQLNLLLESVESYSKEKLPTIKPEQHKFTEFYAFSVLLDKMWRRIGYQLDELTIRNDKLKSAYQQIKVNNAQLENFNVQLEQTVEEKTYRLTHSLQREADQKRNIMRIVEFASMRQGVEYRLIPNLVETQLAALLSGKSVQFSFTKPALDAPNAKRVQSLLDSKGQVIGYFNHSSEHLTLNDEDQLIFDLYQKQLAAWIELENMTRVDLASGCFNRKAFDDDLSYCERKVIEKGWVLSLLVIDVNGLKQTNDVHGHQAGDRLIKACVDVVQERLQGHSNMYRLGGDEFAVLTLTPSAVSEVETLKERLYADQAQSHILIKGHPIPVLFSIGFSQSDSSALRDMFSNADKDMYTEKRRFYEAQGDS</sequence>
<evidence type="ECO:0000313" key="5">
    <source>
        <dbReference type="Proteomes" id="UP000027219"/>
    </source>
</evidence>
<evidence type="ECO:0000256" key="2">
    <source>
        <dbReference type="SAM" id="Phobius"/>
    </source>
</evidence>
<dbReference type="PROSITE" id="PS50887">
    <property type="entry name" value="GGDEF"/>
    <property type="match status" value="1"/>
</dbReference>
<keyword evidence="2" id="KW-0472">Membrane</keyword>
<proteinExistence type="predicted"/>
<protein>
    <recommendedName>
        <fullName evidence="3">GGDEF domain-containing protein</fullName>
    </recommendedName>
</protein>
<evidence type="ECO:0000256" key="1">
    <source>
        <dbReference type="SAM" id="Coils"/>
    </source>
</evidence>
<dbReference type="Proteomes" id="UP000027219">
    <property type="component" value="Unassembled WGS sequence"/>
</dbReference>
<dbReference type="CDD" id="cd01949">
    <property type="entry name" value="GGDEF"/>
    <property type="match status" value="1"/>
</dbReference>
<dbReference type="EMBL" id="JFFR01000002">
    <property type="protein sequence ID" value="KDN29799.1"/>
    <property type="molecule type" value="Genomic_DNA"/>
</dbReference>
<evidence type="ECO:0000259" key="3">
    <source>
        <dbReference type="PROSITE" id="PS50887"/>
    </source>
</evidence>
<dbReference type="PANTHER" id="PTHR46663">
    <property type="entry name" value="DIGUANYLATE CYCLASE DGCT-RELATED"/>
    <property type="match status" value="1"/>
</dbReference>
<dbReference type="InterPro" id="IPR000160">
    <property type="entry name" value="GGDEF_dom"/>
</dbReference>
<comment type="caution">
    <text evidence="4">The sequence shown here is derived from an EMBL/GenBank/DDBJ whole genome shotgun (WGS) entry which is preliminary data.</text>
</comment>
<dbReference type="NCBIfam" id="TIGR00254">
    <property type="entry name" value="GGDEF"/>
    <property type="match status" value="1"/>
</dbReference>
<dbReference type="SMART" id="SM00267">
    <property type="entry name" value="GGDEF"/>
    <property type="match status" value="1"/>
</dbReference>
<feature type="coiled-coil region" evidence="1">
    <location>
        <begin position="329"/>
        <end position="363"/>
    </location>
</feature>
<keyword evidence="1" id="KW-0175">Coiled coil</keyword>
<accession>A0A066UZZ8</accession>
<dbReference type="InterPro" id="IPR029787">
    <property type="entry name" value="Nucleotide_cyclase"/>
</dbReference>
<dbReference type="InterPro" id="IPR052163">
    <property type="entry name" value="DGC-Regulatory_Protein"/>
</dbReference>
<dbReference type="InterPro" id="IPR043128">
    <property type="entry name" value="Rev_trsase/Diguanyl_cyclase"/>
</dbReference>
<keyword evidence="2" id="KW-1133">Transmembrane helix</keyword>
<dbReference type="Gene3D" id="3.30.70.270">
    <property type="match status" value="1"/>
</dbReference>
<gene>
    <name evidence="4" type="ORF">VFDL14_03340</name>
</gene>
<evidence type="ECO:0000313" key="4">
    <source>
        <dbReference type="EMBL" id="KDN29799.1"/>
    </source>
</evidence>
<dbReference type="RefSeq" id="WP_032549678.1">
    <property type="nucleotide sequence ID" value="NZ_JFFR01000002.1"/>
</dbReference>
<dbReference type="OrthoDB" id="5706546at2"/>
<dbReference type="STRING" id="212667.VFDL14_03340"/>
<dbReference type="Pfam" id="PF00990">
    <property type="entry name" value="GGDEF"/>
    <property type="match status" value="1"/>
</dbReference>
<dbReference type="AlphaFoldDB" id="A0A066UZZ8"/>
<organism evidence="4 5">
    <name type="scientific">Vibrio fortis</name>
    <dbReference type="NCBI Taxonomy" id="212667"/>
    <lineage>
        <taxon>Bacteria</taxon>
        <taxon>Pseudomonadati</taxon>
        <taxon>Pseudomonadota</taxon>
        <taxon>Gammaproteobacteria</taxon>
        <taxon>Vibrionales</taxon>
        <taxon>Vibrionaceae</taxon>
        <taxon>Vibrio</taxon>
    </lineage>
</organism>
<dbReference type="SUPFAM" id="SSF55073">
    <property type="entry name" value="Nucleotide cyclase"/>
    <property type="match status" value="1"/>
</dbReference>
<reference evidence="4 5" key="1">
    <citation type="submission" date="2014-02" db="EMBL/GenBank/DDBJ databases">
        <title>Vibrio fortis Dalian14 Genome Sequencing.</title>
        <authorList>
            <person name="Wang Y."/>
            <person name="Song L."/>
            <person name="Liu G."/>
            <person name="Ding J."/>
        </authorList>
    </citation>
    <scope>NUCLEOTIDE SEQUENCE [LARGE SCALE GENOMIC DNA]</scope>
    <source>
        <strain evidence="4 5">Dalian14</strain>
    </source>
</reference>
<dbReference type="PANTHER" id="PTHR46663:SF2">
    <property type="entry name" value="GGDEF DOMAIN-CONTAINING PROTEIN"/>
    <property type="match status" value="1"/>
</dbReference>
<feature type="transmembrane region" description="Helical" evidence="2">
    <location>
        <begin position="256"/>
        <end position="279"/>
    </location>
</feature>